<dbReference type="SUPFAM" id="SSF160904">
    <property type="entry name" value="Jann2411-like"/>
    <property type="match status" value="1"/>
</dbReference>
<gene>
    <name evidence="2" type="ORF">E3T50_14910</name>
</gene>
<proteinExistence type="predicted"/>
<dbReference type="Pfam" id="PF11706">
    <property type="entry name" value="zf-CGNR"/>
    <property type="match status" value="1"/>
</dbReference>
<dbReference type="InterPro" id="IPR023286">
    <property type="entry name" value="ABATE_dom_sf"/>
</dbReference>
<dbReference type="PANTHER" id="PTHR35525">
    <property type="entry name" value="BLL6575 PROTEIN"/>
    <property type="match status" value="1"/>
</dbReference>
<dbReference type="EMBL" id="SOHL01000027">
    <property type="protein sequence ID" value="TFD68414.1"/>
    <property type="molecule type" value="Genomic_DNA"/>
</dbReference>
<evidence type="ECO:0000313" key="2">
    <source>
        <dbReference type="EMBL" id="TFD68414.1"/>
    </source>
</evidence>
<sequence length="194" mass="21447">MHFAPDTEGALEFVVALGDTDPGASRSGRDELETLADLAALLAPIPFTGRIDADAAELRDVRQTRALLRRVWTLDRDDAVIEVNRILREARALPQLARHDVSDWHLHATVPEAPLGERMRVEAALALIDVIRSDEMGRLRICAADACTGLVLDLSRNGSKRFCSVRCGNRMNMIAFRERQAAEPTPEASRRARG</sequence>
<dbReference type="Pfam" id="PF07336">
    <property type="entry name" value="ABATE"/>
    <property type="match status" value="1"/>
</dbReference>
<keyword evidence="3" id="KW-1185">Reference proteome</keyword>
<evidence type="ECO:0000313" key="3">
    <source>
        <dbReference type="Proteomes" id="UP000297983"/>
    </source>
</evidence>
<feature type="domain" description="Zinc finger CGNR" evidence="1">
    <location>
        <begin position="138"/>
        <end position="180"/>
    </location>
</feature>
<dbReference type="InterPro" id="IPR021005">
    <property type="entry name" value="Znf_CGNR"/>
</dbReference>
<evidence type="ECO:0000259" key="1">
    <source>
        <dbReference type="Pfam" id="PF11706"/>
    </source>
</evidence>
<dbReference type="InterPro" id="IPR010852">
    <property type="entry name" value="ABATE"/>
</dbReference>
<dbReference type="PANTHER" id="PTHR35525:SF3">
    <property type="entry name" value="BLL6575 PROTEIN"/>
    <property type="match status" value="1"/>
</dbReference>
<dbReference type="AlphaFoldDB" id="A0A4R9ARU1"/>
<comment type="caution">
    <text evidence="2">The sequence shown here is derived from an EMBL/GenBank/DDBJ whole genome shotgun (WGS) entry which is preliminary data.</text>
</comment>
<protein>
    <submittedName>
        <fullName evidence="2">CGNR zinc finger domain-containing protein</fullName>
    </submittedName>
</protein>
<organism evidence="2 3">
    <name type="scientific">Cryobacterium gelidum</name>
    <dbReference type="NCBI Taxonomy" id="1259164"/>
    <lineage>
        <taxon>Bacteria</taxon>
        <taxon>Bacillati</taxon>
        <taxon>Actinomycetota</taxon>
        <taxon>Actinomycetes</taxon>
        <taxon>Micrococcales</taxon>
        <taxon>Microbacteriaceae</taxon>
        <taxon>Cryobacterium</taxon>
    </lineage>
</organism>
<name>A0A4R9ARU1_9MICO</name>
<reference evidence="2 3" key="1">
    <citation type="submission" date="2019-03" db="EMBL/GenBank/DDBJ databases">
        <title>Genomics of glacier-inhabiting Cryobacterium strains.</title>
        <authorList>
            <person name="Liu Q."/>
            <person name="Xin Y.-H."/>
        </authorList>
    </citation>
    <scope>NUCLEOTIDE SEQUENCE [LARGE SCALE GENOMIC DNA]</scope>
    <source>
        <strain evidence="2 3">Hz16</strain>
    </source>
</reference>
<dbReference type="RefSeq" id="WP_134460987.1">
    <property type="nucleotide sequence ID" value="NZ_SOHL01000027.1"/>
</dbReference>
<accession>A0A4R9ARU1</accession>
<dbReference type="Gene3D" id="1.10.3300.10">
    <property type="entry name" value="Jann2411-like domain"/>
    <property type="match status" value="1"/>
</dbReference>
<dbReference type="Proteomes" id="UP000297983">
    <property type="component" value="Unassembled WGS sequence"/>
</dbReference>